<dbReference type="RefSeq" id="WP_386775381.1">
    <property type="nucleotide sequence ID" value="NZ_JBHRUG010000029.1"/>
</dbReference>
<dbReference type="CDD" id="cd04783">
    <property type="entry name" value="HTH_MerR1"/>
    <property type="match status" value="1"/>
</dbReference>
<dbReference type="PANTHER" id="PTHR30204:SF69">
    <property type="entry name" value="MERR-FAMILY TRANSCRIPTIONAL REGULATOR"/>
    <property type="match status" value="1"/>
</dbReference>
<keyword evidence="3" id="KW-0678">Repressor</keyword>
<comment type="caution">
    <text evidence="13">The sequence shown here is derived from an EMBL/GenBank/DDBJ whole genome shotgun (WGS) entry which is preliminary data.</text>
</comment>
<dbReference type="SUPFAM" id="SSF55008">
    <property type="entry name" value="HMA, heavy metal-associated domain"/>
    <property type="match status" value="1"/>
</dbReference>
<dbReference type="EMBL" id="JBHRUG010000029">
    <property type="protein sequence ID" value="MFC3284930.1"/>
    <property type="molecule type" value="Genomic_DNA"/>
</dbReference>
<comment type="function">
    <text evidence="10">Mediates the mercuric-dependent induction of mercury resistance operon. In the absence of mercury MerR represses transcription by binding tightly to the mer operator region; when mercury is present the dimeric complex binds a single ion and becomes a potent transcriptional activator, while remaining bound to the mer site.</text>
</comment>
<evidence type="ECO:0000256" key="4">
    <source>
        <dbReference type="ARBA" id="ARBA00022723"/>
    </source>
</evidence>
<evidence type="ECO:0000256" key="1">
    <source>
        <dbReference type="ARBA" id="ARBA00017146"/>
    </source>
</evidence>
<dbReference type="CDD" id="cd00371">
    <property type="entry name" value="HMA"/>
    <property type="match status" value="1"/>
</dbReference>
<dbReference type="InterPro" id="IPR036163">
    <property type="entry name" value="HMA_dom_sf"/>
</dbReference>
<keyword evidence="6" id="KW-0805">Transcription regulation</keyword>
<dbReference type="PRINTS" id="PR00946">
    <property type="entry name" value="HGSCAVENGER"/>
</dbReference>
<evidence type="ECO:0000256" key="8">
    <source>
        <dbReference type="ARBA" id="ARBA00023159"/>
    </source>
</evidence>
<reference evidence="14" key="1">
    <citation type="journal article" date="2019" name="Int. J. Syst. Evol. Microbiol.">
        <title>The Global Catalogue of Microorganisms (GCM) 10K type strain sequencing project: providing services to taxonomists for standard genome sequencing and annotation.</title>
        <authorList>
            <consortium name="The Broad Institute Genomics Platform"/>
            <consortium name="The Broad Institute Genome Sequencing Center for Infectious Disease"/>
            <person name="Wu L."/>
            <person name="Ma J."/>
        </authorList>
    </citation>
    <scope>NUCLEOTIDE SEQUENCE [LARGE SCALE GENOMIC DNA]</scope>
    <source>
        <strain evidence="14">CECT 7698</strain>
    </source>
</reference>
<dbReference type="Pfam" id="PF00403">
    <property type="entry name" value="HMA"/>
    <property type="match status" value="1"/>
</dbReference>
<dbReference type="PRINTS" id="PR00040">
    <property type="entry name" value="HTHMERR"/>
</dbReference>
<evidence type="ECO:0000313" key="14">
    <source>
        <dbReference type="Proteomes" id="UP001595579"/>
    </source>
</evidence>
<protein>
    <recommendedName>
        <fullName evidence="1">Mercuric resistance operon regulatory protein</fullName>
    </recommendedName>
</protein>
<dbReference type="InterPro" id="IPR001802">
    <property type="entry name" value="MerP/CopZ"/>
</dbReference>
<keyword evidence="8" id="KW-0010">Activator</keyword>
<keyword evidence="2" id="KW-0475">Mercuric resistance</keyword>
<evidence type="ECO:0000256" key="3">
    <source>
        <dbReference type="ARBA" id="ARBA00022491"/>
    </source>
</evidence>
<evidence type="ECO:0000256" key="10">
    <source>
        <dbReference type="ARBA" id="ARBA00024874"/>
    </source>
</evidence>
<feature type="domain" description="HMA" evidence="11">
    <location>
        <begin position="162"/>
        <end position="228"/>
    </location>
</feature>
<dbReference type="PANTHER" id="PTHR30204">
    <property type="entry name" value="REDOX-CYCLING DRUG-SENSING TRANSCRIPTIONAL ACTIVATOR SOXR"/>
    <property type="match status" value="1"/>
</dbReference>
<proteinExistence type="predicted"/>
<dbReference type="InterPro" id="IPR011794">
    <property type="entry name" value="MerR"/>
</dbReference>
<keyword evidence="7" id="KW-0238">DNA-binding</keyword>
<dbReference type="InterPro" id="IPR009061">
    <property type="entry name" value="DNA-bd_dom_put_sf"/>
</dbReference>
<dbReference type="InterPro" id="IPR047057">
    <property type="entry name" value="MerR_fam"/>
</dbReference>
<dbReference type="Pfam" id="PF13411">
    <property type="entry name" value="MerR_1"/>
    <property type="match status" value="1"/>
</dbReference>
<organism evidence="13 14">
    <name type="scientific">Litchfieldella rifensis</name>
    <dbReference type="NCBI Taxonomy" id="762643"/>
    <lineage>
        <taxon>Bacteria</taxon>
        <taxon>Pseudomonadati</taxon>
        <taxon>Pseudomonadota</taxon>
        <taxon>Gammaproteobacteria</taxon>
        <taxon>Oceanospirillales</taxon>
        <taxon>Halomonadaceae</taxon>
        <taxon>Litchfieldella</taxon>
    </lineage>
</organism>
<dbReference type="PROSITE" id="PS50846">
    <property type="entry name" value="HMA_2"/>
    <property type="match status" value="1"/>
</dbReference>
<gene>
    <name evidence="13" type="ORF">ACFOEV_15120</name>
</gene>
<dbReference type="Proteomes" id="UP001595579">
    <property type="component" value="Unassembled WGS sequence"/>
</dbReference>
<accession>A0ABV7LRP1</accession>
<dbReference type="SMART" id="SM00422">
    <property type="entry name" value="HTH_MERR"/>
    <property type="match status" value="1"/>
</dbReference>
<keyword evidence="9" id="KW-0804">Transcription</keyword>
<keyword evidence="14" id="KW-1185">Reference proteome</keyword>
<evidence type="ECO:0000256" key="9">
    <source>
        <dbReference type="ARBA" id="ARBA00023163"/>
    </source>
</evidence>
<evidence type="ECO:0000313" key="13">
    <source>
        <dbReference type="EMBL" id="MFC3284930.1"/>
    </source>
</evidence>
<dbReference type="Gene3D" id="3.30.70.100">
    <property type="match status" value="1"/>
</dbReference>
<name>A0ABV7LRP1_9GAMM</name>
<dbReference type="InterPro" id="IPR000551">
    <property type="entry name" value="MerR-type_HTH_dom"/>
</dbReference>
<evidence type="ECO:0000259" key="12">
    <source>
        <dbReference type="PROSITE" id="PS50937"/>
    </source>
</evidence>
<dbReference type="Gene3D" id="1.10.1660.10">
    <property type="match status" value="1"/>
</dbReference>
<feature type="domain" description="HTH merR-type" evidence="12">
    <location>
        <begin position="5"/>
        <end position="73"/>
    </location>
</feature>
<keyword evidence="4" id="KW-0479">Metal-binding</keyword>
<dbReference type="PROSITE" id="PS50937">
    <property type="entry name" value="HTH_MERR_2"/>
    <property type="match status" value="1"/>
</dbReference>
<dbReference type="InterPro" id="IPR006121">
    <property type="entry name" value="HMA_dom"/>
</dbReference>
<evidence type="ECO:0000256" key="2">
    <source>
        <dbReference type="ARBA" id="ARBA00022466"/>
    </source>
</evidence>
<evidence type="ECO:0000259" key="11">
    <source>
        <dbReference type="PROSITE" id="PS50846"/>
    </source>
</evidence>
<keyword evidence="5" id="KW-0476">Mercury</keyword>
<sequence>MSATTISKAAQAAGVGVETIRFYERKGLIEQPPKPRDGGYRVYPDDTVRRVRFIRRAQQLGFSLREVADLLSLRLASHADASDVQRRAMAKLQDVDEKIARLQRIRRGLAELLARCPGEGALQCCSILGALEQEDISIPHASPHEATGNPSLRHDTRENAMQTVKLRIDGMHCDGCVEIVRHVLERQSGVLGCSVSHENSEARVAVDTTQVSSEQLAKAIEEAGYRARVT</sequence>
<evidence type="ECO:0000256" key="5">
    <source>
        <dbReference type="ARBA" id="ARBA00022914"/>
    </source>
</evidence>
<evidence type="ECO:0000256" key="7">
    <source>
        <dbReference type="ARBA" id="ARBA00023125"/>
    </source>
</evidence>
<evidence type="ECO:0000256" key="6">
    <source>
        <dbReference type="ARBA" id="ARBA00023015"/>
    </source>
</evidence>
<dbReference type="SUPFAM" id="SSF46955">
    <property type="entry name" value="Putative DNA-binding domain"/>
    <property type="match status" value="1"/>
</dbReference>